<comment type="caution">
    <text evidence="1">The sequence shown here is derived from an EMBL/GenBank/DDBJ whole genome shotgun (WGS) entry which is preliminary data.</text>
</comment>
<dbReference type="AlphaFoldDB" id="A0AAN9GE86"/>
<dbReference type="Proteomes" id="UP001374579">
    <property type="component" value="Unassembled WGS sequence"/>
</dbReference>
<keyword evidence="2" id="KW-1185">Reference proteome</keyword>
<accession>A0AAN9GE86</accession>
<reference evidence="1 2" key="1">
    <citation type="submission" date="2024-02" db="EMBL/GenBank/DDBJ databases">
        <title>Chromosome-scale genome assembly of the rough periwinkle Littorina saxatilis.</title>
        <authorList>
            <person name="De Jode A."/>
            <person name="Faria R."/>
            <person name="Formenti G."/>
            <person name="Sims Y."/>
            <person name="Smith T.P."/>
            <person name="Tracey A."/>
            <person name="Wood J.M.D."/>
            <person name="Zagrodzka Z.B."/>
            <person name="Johannesson K."/>
            <person name="Butlin R.K."/>
            <person name="Leder E.H."/>
        </authorList>
    </citation>
    <scope>NUCLEOTIDE SEQUENCE [LARGE SCALE GENOMIC DNA]</scope>
    <source>
        <strain evidence="1">Snail1</strain>
        <tissue evidence="1">Muscle</tissue>
    </source>
</reference>
<evidence type="ECO:0000313" key="1">
    <source>
        <dbReference type="EMBL" id="KAK7105016.1"/>
    </source>
</evidence>
<proteinExistence type="predicted"/>
<protein>
    <submittedName>
        <fullName evidence="1">Uncharacterized protein</fullName>
    </submittedName>
</protein>
<gene>
    <name evidence="1" type="ORF">V1264_019641</name>
</gene>
<dbReference type="EMBL" id="JBAMIC010000008">
    <property type="protein sequence ID" value="KAK7105016.1"/>
    <property type="molecule type" value="Genomic_DNA"/>
</dbReference>
<sequence length="96" mass="10982">MAENLQKSDNSQKIACRSRQAVNFKSRIIVESLKDSLDKNEERTEQGRRLYLQKFEEIYEKISQENIEVNGEALETATADTTPGEILDLLSFSLTN</sequence>
<name>A0AAN9GE86_9CAEN</name>
<evidence type="ECO:0000313" key="2">
    <source>
        <dbReference type="Proteomes" id="UP001374579"/>
    </source>
</evidence>
<organism evidence="1 2">
    <name type="scientific">Littorina saxatilis</name>
    <dbReference type="NCBI Taxonomy" id="31220"/>
    <lineage>
        <taxon>Eukaryota</taxon>
        <taxon>Metazoa</taxon>
        <taxon>Spiralia</taxon>
        <taxon>Lophotrochozoa</taxon>
        <taxon>Mollusca</taxon>
        <taxon>Gastropoda</taxon>
        <taxon>Caenogastropoda</taxon>
        <taxon>Littorinimorpha</taxon>
        <taxon>Littorinoidea</taxon>
        <taxon>Littorinidae</taxon>
        <taxon>Littorina</taxon>
    </lineage>
</organism>